<dbReference type="AlphaFoldDB" id="A0AAE0R2L7"/>
<feature type="transmembrane region" description="Helical" evidence="12">
    <location>
        <begin position="206"/>
        <end position="229"/>
    </location>
</feature>
<dbReference type="SUPFAM" id="SSF54452">
    <property type="entry name" value="MHC antigen-recognition domain"/>
    <property type="match status" value="3"/>
</dbReference>
<dbReference type="PROSITE" id="PS00290">
    <property type="entry name" value="IG_MHC"/>
    <property type="match status" value="2"/>
</dbReference>
<evidence type="ECO:0000256" key="2">
    <source>
        <dbReference type="ARBA" id="ARBA00007394"/>
    </source>
</evidence>
<feature type="domain" description="Ig-like" evidence="14">
    <location>
        <begin position="98"/>
        <end position="184"/>
    </location>
</feature>
<dbReference type="InterPro" id="IPR003597">
    <property type="entry name" value="Ig_C1-set"/>
</dbReference>
<evidence type="ECO:0000256" key="13">
    <source>
        <dbReference type="SAM" id="SignalP"/>
    </source>
</evidence>
<dbReference type="InterPro" id="IPR000353">
    <property type="entry name" value="MHC_II_b_N"/>
</dbReference>
<dbReference type="SMART" id="SM00921">
    <property type="entry name" value="MHC_II_beta"/>
    <property type="match status" value="2"/>
</dbReference>
<dbReference type="PANTHER" id="PTHR19944:SF99">
    <property type="entry name" value="HLA CLASS II HISTOCOMPATIBILITY ANTIGEN, DRB1 BETA CHAIN"/>
    <property type="match status" value="1"/>
</dbReference>
<evidence type="ECO:0000256" key="5">
    <source>
        <dbReference type="ARBA" id="ARBA00022989"/>
    </source>
</evidence>
<keyword evidence="10" id="KW-0491">MHC II</keyword>
<dbReference type="SMART" id="SM00407">
    <property type="entry name" value="IGc1"/>
    <property type="match status" value="4"/>
</dbReference>
<feature type="transmembrane region" description="Helical" evidence="12">
    <location>
        <begin position="788"/>
        <end position="809"/>
    </location>
</feature>
<keyword evidence="3 12" id="KW-0812">Transmembrane</keyword>
<dbReference type="EMBL" id="JAUCMX010000007">
    <property type="protein sequence ID" value="KAK3540017.1"/>
    <property type="molecule type" value="Genomic_DNA"/>
</dbReference>
<protein>
    <recommendedName>
        <fullName evidence="14">Ig-like domain-containing protein</fullName>
    </recommendedName>
</protein>
<keyword evidence="7 12" id="KW-0472">Membrane</keyword>
<keyword evidence="11" id="KW-0393">Immunoglobulin domain</keyword>
<feature type="domain" description="Ig-like" evidence="14">
    <location>
        <begin position="685"/>
        <end position="767"/>
    </location>
</feature>
<comment type="caution">
    <text evidence="15">The sequence shown here is derived from an EMBL/GenBank/DDBJ whole genome shotgun (WGS) entry which is preliminary data.</text>
</comment>
<dbReference type="InterPro" id="IPR011162">
    <property type="entry name" value="MHC_I/II-like_Ag-recog"/>
</dbReference>
<dbReference type="InterPro" id="IPR007110">
    <property type="entry name" value="Ig-like_dom"/>
</dbReference>
<dbReference type="InterPro" id="IPR013783">
    <property type="entry name" value="Ig-like_fold"/>
</dbReference>
<feature type="domain" description="Ig-like" evidence="14">
    <location>
        <begin position="556"/>
        <end position="654"/>
    </location>
</feature>
<dbReference type="Proteomes" id="UP001274896">
    <property type="component" value="Unassembled WGS sequence"/>
</dbReference>
<evidence type="ECO:0000256" key="9">
    <source>
        <dbReference type="ARBA" id="ARBA00023180"/>
    </source>
</evidence>
<dbReference type="InterPro" id="IPR050160">
    <property type="entry name" value="MHC/Immunoglobulin"/>
</dbReference>
<dbReference type="PROSITE" id="PS50835">
    <property type="entry name" value="IG_LIKE"/>
    <property type="match status" value="4"/>
</dbReference>
<evidence type="ECO:0000256" key="4">
    <source>
        <dbReference type="ARBA" id="ARBA00022859"/>
    </source>
</evidence>
<keyword evidence="9" id="KW-0325">Glycoprotein</keyword>
<keyword evidence="5 12" id="KW-1133">Transmembrane helix</keyword>
<keyword evidence="6" id="KW-1064">Adaptive immunity</keyword>
<sequence length="821" mass="93251">MKLFLSFFTLTCIKDSSAQITHVDIILNGCSESDKEYEVEFDGEELGHSDFKKQVFVKELPDFADPMDFPGFYEQSVSVQETCKHNLDLAVRVYKNPPEPLDVPENAIYSKRNVELGAQNTLICHSARFFPPPVHIRWTKNNVDVTDKSSLSQFYPNEDNTYNQFSHLTFTPQEGDVYTCTVEHKALDTPDTKIWEVDVELPSVGPSVFCGVGLVVGLLGVATGTFFLVKGNQWMMVKLWICLLLELFSVLDTIDGYYHERRSQCIYSSRDLNDMVYIDSYIFNKVRYIWFNNTVGKYQGYNPHGIYNAELWNNDTALLQQERADVDNFCKHNAQIYYPAMIDKSVQPEVIVKSVKKSDGSHPAVLMCSAYNFYPKIIKVTWLRNGKEVQGGQTSTEEMADGDWYYQIHSHLEYKPESGEEISCVVEHASFKRPMVYKWDPSASAHDKSKIAIGASGLVLGVVLSAAGFMYYRKKCSVTHVDIQLSGCTESDKEFEMEHDEEEVLHSDFKKQALVMKTPDFVDPLQESGIYEFSVSEQELCKHNLDVAVTAYKNPPEPLDTPQNSIYPRDNVRLGSESTLICHSARFFPPPVLIRWTKNGADVTDKSSLSQFYPNEDNTYNQFSHLHFTPQEGDVYTCTVEHKALDTPDTRTWALLQQERADVDNFCKHNAQIYYPAMIDKSVQPQVIVKSVKKSDGSHPAVLMCSAYNFYPKIIKVTWLRNGKEVQGGQTSTEEMANGDWYYQIHSHLEYKPESGEEISCVVEHASFKRPMVYKWDPSASAHDKSKIAIGASGLVLGVVLSAAGFMYYRKKCSGRILVPT</sequence>
<evidence type="ECO:0000256" key="12">
    <source>
        <dbReference type="SAM" id="Phobius"/>
    </source>
</evidence>
<dbReference type="Pfam" id="PF07654">
    <property type="entry name" value="C1-set"/>
    <property type="match status" value="4"/>
</dbReference>
<evidence type="ECO:0000313" key="16">
    <source>
        <dbReference type="Proteomes" id="UP001274896"/>
    </source>
</evidence>
<dbReference type="InterPro" id="IPR014745">
    <property type="entry name" value="MHC_II_a/b_N"/>
</dbReference>
<evidence type="ECO:0000256" key="8">
    <source>
        <dbReference type="ARBA" id="ARBA00023157"/>
    </source>
</evidence>
<evidence type="ECO:0000256" key="3">
    <source>
        <dbReference type="ARBA" id="ARBA00022692"/>
    </source>
</evidence>
<keyword evidence="13" id="KW-0732">Signal</keyword>
<dbReference type="SUPFAM" id="SSF48726">
    <property type="entry name" value="Immunoglobulin"/>
    <property type="match status" value="4"/>
</dbReference>
<feature type="domain" description="Ig-like" evidence="14">
    <location>
        <begin position="348"/>
        <end position="430"/>
    </location>
</feature>
<dbReference type="GO" id="GO:0002504">
    <property type="term" value="P:antigen processing and presentation of peptide or polysaccharide antigen via MHC class II"/>
    <property type="evidence" value="ECO:0007669"/>
    <property type="project" value="UniProtKB-KW"/>
</dbReference>
<accession>A0AAE0R2L7</accession>
<feature type="chain" id="PRO_5042033047" description="Ig-like domain-containing protein" evidence="13">
    <location>
        <begin position="19"/>
        <end position="821"/>
    </location>
</feature>
<dbReference type="Gene3D" id="2.60.40.10">
    <property type="entry name" value="Immunoglobulins"/>
    <property type="match status" value="4"/>
</dbReference>
<evidence type="ECO:0000256" key="11">
    <source>
        <dbReference type="ARBA" id="ARBA00023319"/>
    </source>
</evidence>
<evidence type="ECO:0000256" key="7">
    <source>
        <dbReference type="ARBA" id="ARBA00023136"/>
    </source>
</evidence>
<keyword evidence="4" id="KW-0391">Immunity</keyword>
<evidence type="ECO:0000313" key="15">
    <source>
        <dbReference type="EMBL" id="KAK3540017.1"/>
    </source>
</evidence>
<dbReference type="InterPro" id="IPR001003">
    <property type="entry name" value="MHC_II_a_N"/>
</dbReference>
<name>A0AAE0R2L7_9TELE</name>
<evidence type="ECO:0000256" key="1">
    <source>
        <dbReference type="ARBA" id="ARBA00004479"/>
    </source>
</evidence>
<comment type="similarity">
    <text evidence="2">Belongs to the MHC class II family.</text>
</comment>
<dbReference type="GO" id="GO:0042613">
    <property type="term" value="C:MHC class II protein complex"/>
    <property type="evidence" value="ECO:0007669"/>
    <property type="project" value="UniProtKB-KW"/>
</dbReference>
<keyword evidence="16" id="KW-1185">Reference proteome</keyword>
<feature type="signal peptide" evidence="13">
    <location>
        <begin position="1"/>
        <end position="18"/>
    </location>
</feature>
<evidence type="ECO:0000256" key="6">
    <source>
        <dbReference type="ARBA" id="ARBA00023130"/>
    </source>
</evidence>
<comment type="subcellular location">
    <subcellularLocation>
        <location evidence="1">Membrane</location>
        <topology evidence="1">Single-pass type I membrane protein</topology>
    </subcellularLocation>
</comment>
<dbReference type="Pfam" id="PF00969">
    <property type="entry name" value="MHC_II_beta"/>
    <property type="match status" value="1"/>
</dbReference>
<organism evidence="15 16">
    <name type="scientific">Hemibagrus guttatus</name>
    <dbReference type="NCBI Taxonomy" id="175788"/>
    <lineage>
        <taxon>Eukaryota</taxon>
        <taxon>Metazoa</taxon>
        <taxon>Chordata</taxon>
        <taxon>Craniata</taxon>
        <taxon>Vertebrata</taxon>
        <taxon>Euteleostomi</taxon>
        <taxon>Actinopterygii</taxon>
        <taxon>Neopterygii</taxon>
        <taxon>Teleostei</taxon>
        <taxon>Ostariophysi</taxon>
        <taxon>Siluriformes</taxon>
        <taxon>Bagridae</taxon>
        <taxon>Hemibagrus</taxon>
    </lineage>
</organism>
<dbReference type="PANTHER" id="PTHR19944">
    <property type="entry name" value="MHC CLASS II-RELATED"/>
    <property type="match status" value="1"/>
</dbReference>
<keyword evidence="8" id="KW-1015">Disulfide bond</keyword>
<dbReference type="InterPro" id="IPR003006">
    <property type="entry name" value="Ig/MHC_CS"/>
</dbReference>
<dbReference type="Pfam" id="PF00993">
    <property type="entry name" value="MHC_II_alpha"/>
    <property type="match status" value="2"/>
</dbReference>
<gene>
    <name evidence="15" type="ORF">QTP70_022817</name>
</gene>
<feature type="transmembrane region" description="Helical" evidence="12">
    <location>
        <begin position="451"/>
        <end position="472"/>
    </location>
</feature>
<dbReference type="GO" id="GO:0002250">
    <property type="term" value="P:adaptive immune response"/>
    <property type="evidence" value="ECO:0007669"/>
    <property type="project" value="UniProtKB-KW"/>
</dbReference>
<evidence type="ECO:0000256" key="10">
    <source>
        <dbReference type="ARBA" id="ARBA00023182"/>
    </source>
</evidence>
<dbReference type="Gene3D" id="3.10.320.10">
    <property type="entry name" value="Class II Histocompatibility Antigen, M Beta Chain, Chain B, domain 1"/>
    <property type="match status" value="3"/>
</dbReference>
<reference evidence="15" key="1">
    <citation type="submission" date="2023-06" db="EMBL/GenBank/DDBJ databases">
        <title>Male Hemibagrus guttatus genome.</title>
        <authorList>
            <person name="Bian C."/>
        </authorList>
    </citation>
    <scope>NUCLEOTIDE SEQUENCE</scope>
    <source>
        <strain evidence="15">Male_cb2023</strain>
        <tissue evidence="15">Muscle</tissue>
    </source>
</reference>
<dbReference type="InterPro" id="IPR036179">
    <property type="entry name" value="Ig-like_dom_sf"/>
</dbReference>
<dbReference type="SMART" id="SM00920">
    <property type="entry name" value="MHC_II_alpha"/>
    <property type="match status" value="2"/>
</dbReference>
<proteinExistence type="inferred from homology"/>
<evidence type="ECO:0000259" key="14">
    <source>
        <dbReference type="PROSITE" id="PS50835"/>
    </source>
</evidence>